<accession>A0A1V8S838</accession>
<name>A0A1V8S838_9PEZI</name>
<comment type="caution">
    <text evidence="1">The sequence shown here is derived from an EMBL/GenBank/DDBJ whole genome shotgun (WGS) entry which is preliminary data.</text>
</comment>
<reference evidence="2" key="1">
    <citation type="submission" date="2017-03" db="EMBL/GenBank/DDBJ databases">
        <title>Genomes of endolithic fungi from Antarctica.</title>
        <authorList>
            <person name="Coleine C."/>
            <person name="Masonjones S."/>
            <person name="Stajich J.E."/>
        </authorList>
    </citation>
    <scope>NUCLEOTIDE SEQUENCE [LARGE SCALE GENOMIC DNA]</scope>
    <source>
        <strain evidence="2">CCFEE 5527</strain>
    </source>
</reference>
<sequence>MASTEVLCVGDQKAPLQHGGTTFDAFQLLAMSCMSASSKLEAQYYPRGIVHIAPKHEPEEQQLLILNGSDYDLIWTSQSQDRTPMSDTFVKINIFVGDVQNLEYAEKIAELVVGQ</sequence>
<evidence type="ECO:0000313" key="1">
    <source>
        <dbReference type="EMBL" id="OQN95345.1"/>
    </source>
</evidence>
<protein>
    <submittedName>
        <fullName evidence="1">Uncharacterized protein</fullName>
    </submittedName>
</protein>
<proteinExistence type="predicted"/>
<keyword evidence="2" id="KW-1185">Reference proteome</keyword>
<evidence type="ECO:0000313" key="2">
    <source>
        <dbReference type="Proteomes" id="UP000192596"/>
    </source>
</evidence>
<gene>
    <name evidence="1" type="ORF">B0A48_18665</name>
</gene>
<dbReference type="EMBL" id="NAJO01000106">
    <property type="protein sequence ID" value="OQN95345.1"/>
    <property type="molecule type" value="Genomic_DNA"/>
</dbReference>
<dbReference type="InParanoid" id="A0A1V8S838"/>
<dbReference type="Proteomes" id="UP000192596">
    <property type="component" value="Unassembled WGS sequence"/>
</dbReference>
<dbReference type="AlphaFoldDB" id="A0A1V8S838"/>
<organism evidence="1 2">
    <name type="scientific">Cryoendolithus antarcticus</name>
    <dbReference type="NCBI Taxonomy" id="1507870"/>
    <lineage>
        <taxon>Eukaryota</taxon>
        <taxon>Fungi</taxon>
        <taxon>Dikarya</taxon>
        <taxon>Ascomycota</taxon>
        <taxon>Pezizomycotina</taxon>
        <taxon>Dothideomycetes</taxon>
        <taxon>Dothideomycetidae</taxon>
        <taxon>Cladosporiales</taxon>
        <taxon>Cladosporiaceae</taxon>
        <taxon>Cryoendolithus</taxon>
    </lineage>
</organism>